<dbReference type="EMBL" id="KZ613469">
    <property type="protein sequence ID" value="PMD25804.1"/>
    <property type="molecule type" value="Genomic_DNA"/>
</dbReference>
<gene>
    <name evidence="1" type="ORF">NA56DRAFT_698872</name>
</gene>
<dbReference type="OrthoDB" id="3504689at2759"/>
<keyword evidence="2" id="KW-1185">Reference proteome</keyword>
<proteinExistence type="predicted"/>
<protein>
    <submittedName>
        <fullName evidence="1">Uncharacterized protein</fullName>
    </submittedName>
</protein>
<reference evidence="1 2" key="1">
    <citation type="submission" date="2016-05" db="EMBL/GenBank/DDBJ databases">
        <title>A degradative enzymes factory behind the ericoid mycorrhizal symbiosis.</title>
        <authorList>
            <consortium name="DOE Joint Genome Institute"/>
            <person name="Martino E."/>
            <person name="Morin E."/>
            <person name="Grelet G."/>
            <person name="Kuo A."/>
            <person name="Kohler A."/>
            <person name="Daghino S."/>
            <person name="Barry K."/>
            <person name="Choi C."/>
            <person name="Cichocki N."/>
            <person name="Clum A."/>
            <person name="Copeland A."/>
            <person name="Hainaut M."/>
            <person name="Haridas S."/>
            <person name="Labutti K."/>
            <person name="Lindquist E."/>
            <person name="Lipzen A."/>
            <person name="Khouja H.-R."/>
            <person name="Murat C."/>
            <person name="Ohm R."/>
            <person name="Olson A."/>
            <person name="Spatafora J."/>
            <person name="Veneault-Fourrey C."/>
            <person name="Henrissat B."/>
            <person name="Grigoriev I."/>
            <person name="Martin F."/>
            <person name="Perotto S."/>
        </authorList>
    </citation>
    <scope>NUCLEOTIDE SEQUENCE [LARGE SCALE GENOMIC DNA]</scope>
    <source>
        <strain evidence="1 2">UAMH 7357</strain>
    </source>
</reference>
<accession>A0A2J6QHR1</accession>
<organism evidence="1 2">
    <name type="scientific">Hyaloscypha hepaticicola</name>
    <dbReference type="NCBI Taxonomy" id="2082293"/>
    <lineage>
        <taxon>Eukaryota</taxon>
        <taxon>Fungi</taxon>
        <taxon>Dikarya</taxon>
        <taxon>Ascomycota</taxon>
        <taxon>Pezizomycotina</taxon>
        <taxon>Leotiomycetes</taxon>
        <taxon>Helotiales</taxon>
        <taxon>Hyaloscyphaceae</taxon>
        <taxon>Hyaloscypha</taxon>
    </lineage>
</organism>
<evidence type="ECO:0000313" key="1">
    <source>
        <dbReference type="EMBL" id="PMD25804.1"/>
    </source>
</evidence>
<dbReference type="Proteomes" id="UP000235672">
    <property type="component" value="Unassembled WGS sequence"/>
</dbReference>
<name>A0A2J6QHR1_9HELO</name>
<sequence length="484" mass="55672">MDPNQLKQTWDAETIELWKSGAYLKFPYLEPYQALVAYLQSQRAKGYFILNEDGERYVWCKELDYYKDKNERGPGYFPETGQDNRRFYLRKGKVPMRYIDRPKERSLSAMIAHPSERQWNLPKYHKRHFMKLPLGDCPLSSAAIQPFTVTSNWKTEWRTQRHRIREGNDMSDHHPSFTTHLCSFLIFTKCHDEDGEYTEYQKLNRAAIDATCLRTCKNFHDIGTQKLYSNNTFYFLMCDGTIHRSPPTLLLNGTTVRPNPAKPRPASDSQILQTIQTGISEIQNQIDYTSLSGWVYYDPFLQFLHSIRPKKSSLIKSLKFSGIVKLHICGGDRCRSKCADDLIASLEVYIPIINSLLPNLTKVTLYAARDQLTGPGSHITGETPPISEDRLLHLLEKEIRTTCSLNVLEVLDAEGVKLAFAEPTVMWFKERAAKRAQERFLANLAEQKAATSAIAFATFAEALVTSERLARQFFHKHNLNEVIG</sequence>
<dbReference type="AlphaFoldDB" id="A0A2J6QHR1"/>
<evidence type="ECO:0000313" key="2">
    <source>
        <dbReference type="Proteomes" id="UP000235672"/>
    </source>
</evidence>